<gene>
    <name evidence="2" type="ORF">T190115A13A_40007</name>
</gene>
<comment type="caution">
    <text evidence="2">The sequence shown here is derived from an EMBL/GenBank/DDBJ whole genome shotgun (WGS) entry which is preliminary data.</text>
</comment>
<evidence type="ECO:0000313" key="2">
    <source>
        <dbReference type="EMBL" id="CAL2107485.1"/>
    </source>
</evidence>
<protein>
    <submittedName>
        <fullName evidence="2">TackOD1 domain-containing protein</fullName>
    </submittedName>
</protein>
<dbReference type="Pfam" id="PF18551">
    <property type="entry name" value="TackOD1"/>
    <property type="match status" value="1"/>
</dbReference>
<organism evidence="2 3">
    <name type="scientific">Tenacibaculum vairaonense</name>
    <dbReference type="NCBI Taxonomy" id="3137860"/>
    <lineage>
        <taxon>Bacteria</taxon>
        <taxon>Pseudomonadati</taxon>
        <taxon>Bacteroidota</taxon>
        <taxon>Flavobacteriia</taxon>
        <taxon>Flavobacteriales</taxon>
        <taxon>Flavobacteriaceae</taxon>
        <taxon>Tenacibaculum</taxon>
    </lineage>
</organism>
<dbReference type="RefSeq" id="WP_348739105.1">
    <property type="nucleotide sequence ID" value="NZ_CAXJRC010000041.1"/>
</dbReference>
<dbReference type="InterPro" id="IPR040572">
    <property type="entry name" value="TackOD1"/>
</dbReference>
<reference evidence="2 3" key="1">
    <citation type="submission" date="2024-05" db="EMBL/GenBank/DDBJ databases">
        <authorList>
            <person name="Duchaud E."/>
        </authorList>
    </citation>
    <scope>NUCLEOTIDE SEQUENCE [LARGE SCALE GENOMIC DNA]</scope>
    <source>
        <strain evidence="2">Ena-SAMPLE-TAB-13-05-2024-13:56:06:370-140305</strain>
    </source>
</reference>
<accession>A0ABM9PP28</accession>
<evidence type="ECO:0000313" key="3">
    <source>
        <dbReference type="Proteomes" id="UP001497602"/>
    </source>
</evidence>
<keyword evidence="3" id="KW-1185">Reference proteome</keyword>
<proteinExistence type="predicted"/>
<dbReference type="EMBL" id="CAXJRC010000041">
    <property type="protein sequence ID" value="CAL2107485.1"/>
    <property type="molecule type" value="Genomic_DNA"/>
</dbReference>
<evidence type="ECO:0000259" key="1">
    <source>
        <dbReference type="Pfam" id="PF18551"/>
    </source>
</evidence>
<dbReference type="Proteomes" id="UP001497602">
    <property type="component" value="Unassembled WGS sequence"/>
</dbReference>
<feature type="domain" description="Thaumarchaeal output" evidence="1">
    <location>
        <begin position="120"/>
        <end position="304"/>
    </location>
</feature>
<name>A0ABM9PP28_9FLAO</name>
<sequence>MINLLKHSSDSKKISFEGLNLLRVMHAYELRNQELEYINAIIIDTEDEQHAKDILYQIIVVEEIKIGFMPIFINNIYALSKNILIHTDGYIDINMLSSYAQRIRIINKRIDKLSVSSLKSHKELVTYKLLGYCFTRNKTITPITSRNNLIGYLFPYISLLYKNSEMMVMLKLLDKLVYNKLISFKLHDYVHVCKSCNSNYINFRECCPKCDSIDIEAHDMVHHFVCAHVAPEKDFKKENGLECPKCDKQLRHIGIDYDKPSTIYSCNNCMHEFQNTGMKALCIDCNTEQQLDELIEKRIGNYSITQKGENHVIGNYKEQDVKKSVARGSMSFPLYKILLRQEIQRVKTTKCNSFFVKVSFNNPQLEILNTDVKKELMHEIGGIIKSYLVEADILCAKKFNCYYLLLPETKEDELERLENIQYNLAKLISDNLEDTQQNIEISYKQIMDNTLVQNYFE</sequence>